<reference evidence="2" key="1">
    <citation type="submission" date="2014-11" db="EMBL/GenBank/DDBJ databases">
        <authorList>
            <person name="Otto D Thomas"/>
            <person name="Naeem Raeece"/>
        </authorList>
    </citation>
    <scope>NUCLEOTIDE SEQUENCE</scope>
</reference>
<protein>
    <submittedName>
        <fullName evidence="2">Uncharacterized protein</fullName>
    </submittedName>
</protein>
<dbReference type="EMBL" id="CDMZ01002980">
    <property type="protein sequence ID" value="CEM44655.1"/>
    <property type="molecule type" value="Genomic_DNA"/>
</dbReference>
<sequence>MVKTRSGNPVLNLQDMDEVEAEIKKKKNKGNMSKKKKNEEEEKDESQGNEHGQNGAEVKNPSNPEVVPTDQNAKHIVYAALADGTQVPMEVPKIDFDAFMKFQEANRHHAQTGAVAAHPSFPPSSLPPAVSLPSHPHTAGTSGSPQPTALQHSYIPQHGHYPYMSQPGPTYVAQAYGSAVASHNHNA</sequence>
<feature type="compositionally biased region" description="Polar residues" evidence="1">
    <location>
        <begin position="1"/>
        <end position="11"/>
    </location>
</feature>
<dbReference type="AlphaFoldDB" id="A0A0G4HK65"/>
<feature type="compositionally biased region" description="Polar residues" evidence="1">
    <location>
        <begin position="139"/>
        <end position="151"/>
    </location>
</feature>
<feature type="region of interest" description="Disordered" evidence="1">
    <location>
        <begin position="110"/>
        <end position="161"/>
    </location>
</feature>
<evidence type="ECO:0000256" key="1">
    <source>
        <dbReference type="SAM" id="MobiDB-lite"/>
    </source>
</evidence>
<dbReference type="PhylomeDB" id="A0A0G4HK65"/>
<feature type="compositionally biased region" description="Low complexity" evidence="1">
    <location>
        <begin position="127"/>
        <end position="137"/>
    </location>
</feature>
<organism evidence="2">
    <name type="scientific">Chromera velia CCMP2878</name>
    <dbReference type="NCBI Taxonomy" id="1169474"/>
    <lineage>
        <taxon>Eukaryota</taxon>
        <taxon>Sar</taxon>
        <taxon>Alveolata</taxon>
        <taxon>Colpodellida</taxon>
        <taxon>Chromeraceae</taxon>
        <taxon>Chromera</taxon>
    </lineage>
</organism>
<gene>
    <name evidence="2" type="ORF">Cvel_28495</name>
</gene>
<name>A0A0G4HK65_9ALVE</name>
<evidence type="ECO:0000313" key="2">
    <source>
        <dbReference type="EMBL" id="CEM44655.1"/>
    </source>
</evidence>
<proteinExistence type="predicted"/>
<feature type="region of interest" description="Disordered" evidence="1">
    <location>
        <begin position="1"/>
        <end position="68"/>
    </location>
</feature>
<feature type="compositionally biased region" description="Basic residues" evidence="1">
    <location>
        <begin position="24"/>
        <end position="36"/>
    </location>
</feature>
<feature type="compositionally biased region" description="Basic and acidic residues" evidence="1">
    <location>
        <begin position="37"/>
        <end position="48"/>
    </location>
</feature>
<dbReference type="VEuPathDB" id="CryptoDB:Cvel_28495"/>
<accession>A0A0G4HK65</accession>